<evidence type="ECO:0000256" key="3">
    <source>
        <dbReference type="ARBA" id="ARBA00022679"/>
    </source>
</evidence>
<dbReference type="EC" id="2.3.2.27" evidence="2"/>
<evidence type="ECO:0000256" key="5">
    <source>
        <dbReference type="ARBA" id="ARBA00022771"/>
    </source>
</evidence>
<protein>
    <recommendedName>
        <fullName evidence="2">RING-type E3 ubiquitin transferase</fullName>
        <ecNumber evidence="2">2.3.2.27</ecNumber>
    </recommendedName>
</protein>
<evidence type="ECO:0000313" key="9">
    <source>
        <dbReference type="EMBL" id="KAG8387075.1"/>
    </source>
</evidence>
<evidence type="ECO:0000313" key="10">
    <source>
        <dbReference type="Proteomes" id="UP000826271"/>
    </source>
</evidence>
<dbReference type="EMBL" id="WHWC01000003">
    <property type="protein sequence ID" value="KAG8387075.1"/>
    <property type="molecule type" value="Genomic_DNA"/>
</dbReference>
<dbReference type="Pfam" id="PF13639">
    <property type="entry name" value="zf-RING_2"/>
    <property type="match status" value="1"/>
</dbReference>
<accession>A0AAV6Y6Z4</accession>
<dbReference type="Proteomes" id="UP000826271">
    <property type="component" value="Unassembled WGS sequence"/>
</dbReference>
<evidence type="ECO:0000256" key="7">
    <source>
        <dbReference type="ARBA" id="ARBA00022833"/>
    </source>
</evidence>
<keyword evidence="5" id="KW-0863">Zinc-finger</keyword>
<dbReference type="PANTHER" id="PTHR22937:SF163">
    <property type="entry name" value="RING-TYPE E3 UBIQUITIN TRANSFERASE"/>
    <property type="match status" value="1"/>
</dbReference>
<sequence>MDAIELLEPVNPMTHGNAGDLPEEVISMLIKTRNYDKDDYSEICIVCQDNLCQEDKMIGVLDCRHEYHVTCIKQWLHGQNVLLLKPLFDARGVIFVTAIKHLDHLIFLAQIVLIHYAF</sequence>
<dbReference type="GO" id="GO:0008270">
    <property type="term" value="F:zinc ion binding"/>
    <property type="evidence" value="ECO:0007669"/>
    <property type="project" value="UniProtKB-KW"/>
</dbReference>
<dbReference type="AlphaFoldDB" id="A0AAV6Y6Z4"/>
<proteinExistence type="predicted"/>
<keyword evidence="6" id="KW-0833">Ubl conjugation pathway</keyword>
<dbReference type="InterPro" id="IPR001841">
    <property type="entry name" value="Znf_RING"/>
</dbReference>
<dbReference type="InterPro" id="IPR045191">
    <property type="entry name" value="MBR1/2-like"/>
</dbReference>
<evidence type="ECO:0000259" key="8">
    <source>
        <dbReference type="Pfam" id="PF13639"/>
    </source>
</evidence>
<name>A0AAV6Y6Z4_9LAMI</name>
<evidence type="ECO:0000256" key="4">
    <source>
        <dbReference type="ARBA" id="ARBA00022723"/>
    </source>
</evidence>
<dbReference type="GO" id="GO:0061630">
    <property type="term" value="F:ubiquitin protein ligase activity"/>
    <property type="evidence" value="ECO:0007669"/>
    <property type="project" value="UniProtKB-EC"/>
</dbReference>
<gene>
    <name evidence="9" type="ORF">BUALT_Bualt03G0215600</name>
</gene>
<dbReference type="Gene3D" id="3.30.40.10">
    <property type="entry name" value="Zinc/RING finger domain, C3HC4 (zinc finger)"/>
    <property type="match status" value="1"/>
</dbReference>
<evidence type="ECO:0000256" key="2">
    <source>
        <dbReference type="ARBA" id="ARBA00012483"/>
    </source>
</evidence>
<organism evidence="9 10">
    <name type="scientific">Buddleja alternifolia</name>
    <dbReference type="NCBI Taxonomy" id="168488"/>
    <lineage>
        <taxon>Eukaryota</taxon>
        <taxon>Viridiplantae</taxon>
        <taxon>Streptophyta</taxon>
        <taxon>Embryophyta</taxon>
        <taxon>Tracheophyta</taxon>
        <taxon>Spermatophyta</taxon>
        <taxon>Magnoliopsida</taxon>
        <taxon>eudicotyledons</taxon>
        <taxon>Gunneridae</taxon>
        <taxon>Pentapetalae</taxon>
        <taxon>asterids</taxon>
        <taxon>lamiids</taxon>
        <taxon>Lamiales</taxon>
        <taxon>Scrophulariaceae</taxon>
        <taxon>Buddlejeae</taxon>
        <taxon>Buddleja</taxon>
    </lineage>
</organism>
<dbReference type="SUPFAM" id="SSF57850">
    <property type="entry name" value="RING/U-box"/>
    <property type="match status" value="1"/>
</dbReference>
<evidence type="ECO:0000256" key="6">
    <source>
        <dbReference type="ARBA" id="ARBA00022786"/>
    </source>
</evidence>
<dbReference type="PANTHER" id="PTHR22937">
    <property type="entry name" value="E3 UBIQUITIN-PROTEIN LIGASE RNF165"/>
    <property type="match status" value="1"/>
</dbReference>
<keyword evidence="10" id="KW-1185">Reference proteome</keyword>
<keyword evidence="3" id="KW-0808">Transferase</keyword>
<reference evidence="9" key="1">
    <citation type="submission" date="2019-10" db="EMBL/GenBank/DDBJ databases">
        <authorList>
            <person name="Zhang R."/>
            <person name="Pan Y."/>
            <person name="Wang J."/>
            <person name="Ma R."/>
            <person name="Yu S."/>
        </authorList>
    </citation>
    <scope>NUCLEOTIDE SEQUENCE</scope>
    <source>
        <strain evidence="9">LA-IB0</strain>
        <tissue evidence="9">Leaf</tissue>
    </source>
</reference>
<dbReference type="InterPro" id="IPR013083">
    <property type="entry name" value="Znf_RING/FYVE/PHD"/>
</dbReference>
<feature type="domain" description="RING-type" evidence="8">
    <location>
        <begin position="44"/>
        <end position="79"/>
    </location>
</feature>
<comment type="caution">
    <text evidence="9">The sequence shown here is derived from an EMBL/GenBank/DDBJ whole genome shotgun (WGS) entry which is preliminary data.</text>
</comment>
<comment type="catalytic activity">
    <reaction evidence="1">
        <text>S-ubiquitinyl-[E2 ubiquitin-conjugating enzyme]-L-cysteine + [acceptor protein]-L-lysine = [E2 ubiquitin-conjugating enzyme]-L-cysteine + N(6)-ubiquitinyl-[acceptor protein]-L-lysine.</text>
        <dbReference type="EC" id="2.3.2.27"/>
    </reaction>
</comment>
<keyword evidence="4" id="KW-0479">Metal-binding</keyword>
<evidence type="ECO:0000256" key="1">
    <source>
        <dbReference type="ARBA" id="ARBA00000900"/>
    </source>
</evidence>
<keyword evidence="7" id="KW-0862">Zinc</keyword>